<dbReference type="Gene3D" id="3.40.50.2300">
    <property type="match status" value="1"/>
</dbReference>
<dbReference type="Proteomes" id="UP001157353">
    <property type="component" value="Unassembled WGS sequence"/>
</dbReference>
<evidence type="ECO:0000259" key="3">
    <source>
        <dbReference type="PROSITE" id="PS50110"/>
    </source>
</evidence>
<sequence>MLFWKSTKKILIIDDDRTLLRRLSIHLEKNKELEIIVSDNATEGLAVAQKIRPNLIILDWMLPDIQGIDLLATLKNSKKTNKIPVIMLTGRNKIGNIEDAFERGADDYMVKPFSLQKLAEKSFFLMK</sequence>
<organism evidence="4 5">
    <name type="scientific">Psychromonas marina</name>
    <dbReference type="NCBI Taxonomy" id="88364"/>
    <lineage>
        <taxon>Bacteria</taxon>
        <taxon>Pseudomonadati</taxon>
        <taxon>Pseudomonadota</taxon>
        <taxon>Gammaproteobacteria</taxon>
        <taxon>Alteromonadales</taxon>
        <taxon>Psychromonadaceae</taxon>
        <taxon>Psychromonas</taxon>
    </lineage>
</organism>
<dbReference type="PANTHER" id="PTHR43547:SF2">
    <property type="entry name" value="HYBRID SIGNAL TRANSDUCTION HISTIDINE KINASE C"/>
    <property type="match status" value="1"/>
</dbReference>
<dbReference type="RefSeq" id="WP_284204420.1">
    <property type="nucleotide sequence ID" value="NZ_BSPQ01000013.1"/>
</dbReference>
<comment type="caution">
    <text evidence="4">The sequence shown here is derived from an EMBL/GenBank/DDBJ whole genome shotgun (WGS) entry which is preliminary data.</text>
</comment>
<proteinExistence type="predicted"/>
<dbReference type="Pfam" id="PF00072">
    <property type="entry name" value="Response_reg"/>
    <property type="match status" value="1"/>
</dbReference>
<dbReference type="PANTHER" id="PTHR43547">
    <property type="entry name" value="TWO-COMPONENT HISTIDINE KINASE"/>
    <property type="match status" value="1"/>
</dbReference>
<feature type="modified residue" description="4-aspartylphosphate" evidence="2">
    <location>
        <position position="59"/>
    </location>
</feature>
<reference evidence="5" key="1">
    <citation type="journal article" date="2019" name="Int. J. Syst. Evol. Microbiol.">
        <title>The Global Catalogue of Microorganisms (GCM) 10K type strain sequencing project: providing services to taxonomists for standard genome sequencing and annotation.</title>
        <authorList>
            <consortium name="The Broad Institute Genomics Platform"/>
            <consortium name="The Broad Institute Genome Sequencing Center for Infectious Disease"/>
            <person name="Wu L."/>
            <person name="Ma J."/>
        </authorList>
    </citation>
    <scope>NUCLEOTIDE SEQUENCE [LARGE SCALE GENOMIC DNA]</scope>
    <source>
        <strain evidence="5">NBRC 103166</strain>
    </source>
</reference>
<name>A0ABQ6E1H2_9GAMM</name>
<feature type="domain" description="Response regulatory" evidence="3">
    <location>
        <begin position="9"/>
        <end position="126"/>
    </location>
</feature>
<dbReference type="CDD" id="cd17574">
    <property type="entry name" value="REC_OmpR"/>
    <property type="match status" value="1"/>
</dbReference>
<keyword evidence="5" id="KW-1185">Reference proteome</keyword>
<evidence type="ECO:0000313" key="5">
    <source>
        <dbReference type="Proteomes" id="UP001157353"/>
    </source>
</evidence>
<gene>
    <name evidence="4" type="ORF">GCM10007916_23660</name>
</gene>
<dbReference type="InterPro" id="IPR011006">
    <property type="entry name" value="CheY-like_superfamily"/>
</dbReference>
<dbReference type="EMBL" id="BSPQ01000013">
    <property type="protein sequence ID" value="GLS91297.1"/>
    <property type="molecule type" value="Genomic_DNA"/>
</dbReference>
<dbReference type="SUPFAM" id="SSF52172">
    <property type="entry name" value="CheY-like"/>
    <property type="match status" value="1"/>
</dbReference>
<keyword evidence="1 2" id="KW-0597">Phosphoprotein</keyword>
<evidence type="ECO:0000256" key="2">
    <source>
        <dbReference type="PROSITE-ProRule" id="PRU00169"/>
    </source>
</evidence>
<protein>
    <recommendedName>
        <fullName evidence="3">Response regulatory domain-containing protein</fullName>
    </recommendedName>
</protein>
<evidence type="ECO:0000256" key="1">
    <source>
        <dbReference type="ARBA" id="ARBA00022553"/>
    </source>
</evidence>
<dbReference type="SMART" id="SM00448">
    <property type="entry name" value="REC"/>
    <property type="match status" value="1"/>
</dbReference>
<accession>A0ABQ6E1H2</accession>
<dbReference type="PROSITE" id="PS50110">
    <property type="entry name" value="RESPONSE_REGULATORY"/>
    <property type="match status" value="1"/>
</dbReference>
<dbReference type="InterPro" id="IPR001789">
    <property type="entry name" value="Sig_transdc_resp-reg_receiver"/>
</dbReference>
<evidence type="ECO:0000313" key="4">
    <source>
        <dbReference type="EMBL" id="GLS91297.1"/>
    </source>
</evidence>